<keyword evidence="1" id="KW-1133">Transmembrane helix</keyword>
<feature type="transmembrane region" description="Helical" evidence="1">
    <location>
        <begin position="269"/>
        <end position="288"/>
    </location>
</feature>
<feature type="transmembrane region" description="Helical" evidence="1">
    <location>
        <begin position="119"/>
        <end position="140"/>
    </location>
</feature>
<feature type="transmembrane region" description="Helical" evidence="1">
    <location>
        <begin position="90"/>
        <end position="107"/>
    </location>
</feature>
<evidence type="ECO:0000256" key="1">
    <source>
        <dbReference type="SAM" id="Phobius"/>
    </source>
</evidence>
<protein>
    <recommendedName>
        <fullName evidence="4">DUF2157 domain-containing protein</fullName>
    </recommendedName>
</protein>
<name>A0A0H5D7K5_9RHOB</name>
<dbReference type="RefSeq" id="WP_050674286.1">
    <property type="nucleotide sequence ID" value="NZ_CVRL01000045.1"/>
</dbReference>
<evidence type="ECO:0000313" key="2">
    <source>
        <dbReference type="EMBL" id="CRL12678.1"/>
    </source>
</evidence>
<organism evidence="2 3">
    <name type="scientific">Phaeobacter italicus</name>
    <dbReference type="NCBI Taxonomy" id="481446"/>
    <lineage>
        <taxon>Bacteria</taxon>
        <taxon>Pseudomonadati</taxon>
        <taxon>Pseudomonadota</taxon>
        <taxon>Alphaproteobacteria</taxon>
        <taxon>Rhodobacterales</taxon>
        <taxon>Roseobacteraceae</taxon>
        <taxon>Phaeobacter</taxon>
    </lineage>
</organism>
<keyword evidence="3" id="KW-1185">Reference proteome</keyword>
<feature type="transmembrane region" description="Helical" evidence="1">
    <location>
        <begin position="210"/>
        <end position="231"/>
    </location>
</feature>
<proteinExistence type="predicted"/>
<dbReference type="EMBL" id="CVRL01000045">
    <property type="protein sequence ID" value="CRL12678.1"/>
    <property type="molecule type" value="Genomic_DNA"/>
</dbReference>
<dbReference type="STRING" id="481446.NIT7645_02881"/>
<feature type="transmembrane region" description="Helical" evidence="1">
    <location>
        <begin position="243"/>
        <end position="263"/>
    </location>
</feature>
<dbReference type="AlphaFoldDB" id="A0A0H5D7K5"/>
<evidence type="ECO:0000313" key="3">
    <source>
        <dbReference type="Proteomes" id="UP000043764"/>
    </source>
</evidence>
<accession>A0A0H5D7K5</accession>
<feature type="transmembrane region" description="Helical" evidence="1">
    <location>
        <begin position="172"/>
        <end position="190"/>
    </location>
</feature>
<reference evidence="3" key="1">
    <citation type="submission" date="2015-05" db="EMBL/GenBank/DDBJ databases">
        <authorList>
            <person name="Rodrigo-Torres Lidia"/>
            <person name="Arahal R.David."/>
        </authorList>
    </citation>
    <scope>NUCLEOTIDE SEQUENCE [LARGE SCALE GENOMIC DNA]</scope>
    <source>
        <strain evidence="3">CECT 7321</strain>
    </source>
</reference>
<feature type="transmembrane region" description="Helical" evidence="1">
    <location>
        <begin position="146"/>
        <end position="165"/>
    </location>
</feature>
<keyword evidence="1" id="KW-0812">Transmembrane</keyword>
<evidence type="ECO:0008006" key="4">
    <source>
        <dbReference type="Google" id="ProtNLM"/>
    </source>
</evidence>
<gene>
    <name evidence="2" type="ORF">NIT7321_03558</name>
</gene>
<feature type="transmembrane region" description="Helical" evidence="1">
    <location>
        <begin position="293"/>
        <end position="309"/>
    </location>
</feature>
<sequence length="356" mass="38031">MSQITQDDIRAAVGSGLLSEAQAASLTALAHSRHGARENLAPGDEPFELFRGFNEIFIVIGLIILATGWGAVTGLSVAGNLGGVLEKATMWSLIGAALLWVLSEYFIRRRRMVAPAIALSILWTINASIGMTAEFSQVFMLMQNDYSSLPLPMALTTAAIGVFWLRFRVPFAMALMALGVFAIALMLAAQQAGSPDGFADLFLFSASGPFAWVTLLVGAAVFAVAMLFDLSDPHRVTRRSAQGFWLHVVAAPALVNTIALSLLERGTSDANMMLMAVLVAFALVAIIIDRRSFLIAAIGYSVTLAATVFDGEGAAMTILILGLFLVILGAFWARIRALLLSPLSRVLPLDRLPPAH</sequence>
<feature type="transmembrane region" description="Helical" evidence="1">
    <location>
        <begin position="56"/>
        <end position="78"/>
    </location>
</feature>
<feature type="transmembrane region" description="Helical" evidence="1">
    <location>
        <begin position="315"/>
        <end position="335"/>
    </location>
</feature>
<dbReference type="Proteomes" id="UP000043764">
    <property type="component" value="Unassembled WGS sequence"/>
</dbReference>
<keyword evidence="1" id="KW-0472">Membrane</keyword>